<evidence type="ECO:0000313" key="6">
    <source>
        <dbReference type="Proteomes" id="UP000467322"/>
    </source>
</evidence>
<keyword evidence="4" id="KW-1015">Disulfide bond</keyword>
<evidence type="ECO:0000256" key="3">
    <source>
        <dbReference type="PIRSR" id="PIRSR603782-1"/>
    </source>
</evidence>
<dbReference type="FunFam" id="3.40.30.10:FF:000013">
    <property type="entry name" value="Blast:Protein SCO1 homolog, mitochondrial"/>
    <property type="match status" value="1"/>
</dbReference>
<proteinExistence type="inferred from homology"/>
<dbReference type="AlphaFoldDB" id="A0A845LVW1"/>
<reference evidence="5 6" key="1">
    <citation type="submission" date="2019-12" db="EMBL/GenBank/DDBJ databases">
        <title>Maritimibacter sp. nov. sp. isolated from sea sand.</title>
        <authorList>
            <person name="Kim J."/>
            <person name="Jeong S.E."/>
            <person name="Jung H.S."/>
            <person name="Jeon C.O."/>
        </authorList>
    </citation>
    <scope>NUCLEOTIDE SEQUENCE [LARGE SCALE GENOMIC DNA]</scope>
    <source>
        <strain evidence="5 6">DP07</strain>
    </source>
</reference>
<organism evidence="5 6">
    <name type="scientific">Maritimibacter harenae</name>
    <dbReference type="NCBI Taxonomy" id="2606218"/>
    <lineage>
        <taxon>Bacteria</taxon>
        <taxon>Pseudomonadati</taxon>
        <taxon>Pseudomonadota</taxon>
        <taxon>Alphaproteobacteria</taxon>
        <taxon>Rhodobacterales</taxon>
        <taxon>Roseobacteraceae</taxon>
        <taxon>Maritimibacter</taxon>
    </lineage>
</organism>
<dbReference type="EMBL" id="WTUX01000006">
    <property type="protein sequence ID" value="MZR12060.1"/>
    <property type="molecule type" value="Genomic_DNA"/>
</dbReference>
<dbReference type="SUPFAM" id="SSF52833">
    <property type="entry name" value="Thioredoxin-like"/>
    <property type="match status" value="1"/>
</dbReference>
<dbReference type="Gene3D" id="3.40.30.10">
    <property type="entry name" value="Glutaredoxin"/>
    <property type="match status" value="1"/>
</dbReference>
<feature type="binding site" evidence="3">
    <location>
        <position position="83"/>
    </location>
    <ligand>
        <name>Cu cation</name>
        <dbReference type="ChEBI" id="CHEBI:23378"/>
    </ligand>
</feature>
<evidence type="ECO:0000256" key="4">
    <source>
        <dbReference type="PIRSR" id="PIRSR603782-2"/>
    </source>
</evidence>
<keyword evidence="2 3" id="KW-0186">Copper</keyword>
<dbReference type="PANTHER" id="PTHR12151:SF25">
    <property type="entry name" value="LINALOOL DEHYDRATASE_ISOMERASE DOMAIN-CONTAINING PROTEIN"/>
    <property type="match status" value="1"/>
</dbReference>
<evidence type="ECO:0000313" key="5">
    <source>
        <dbReference type="EMBL" id="MZR12060.1"/>
    </source>
</evidence>
<keyword evidence="6" id="KW-1185">Reference proteome</keyword>
<feature type="binding site" evidence="3">
    <location>
        <position position="79"/>
    </location>
    <ligand>
        <name>Cu cation</name>
        <dbReference type="ChEBI" id="CHEBI:23378"/>
    </ligand>
</feature>
<dbReference type="Proteomes" id="UP000467322">
    <property type="component" value="Unassembled WGS sequence"/>
</dbReference>
<gene>
    <name evidence="5" type="ORF">GQE99_03390</name>
</gene>
<sequence length="206" mass="22860">MTRIIAGISLVAIVALIGATWWVTRPEEDVFADCRSSTVGTGTASIGGPFTLVRDDGVTVTEEEVFTKPTLLYFGYTFCPDICPMDNARNAEALDLVQERGYDAQMAMVSIDPERDTPEVMADFADYMHEDMIGLTGTPEQIKVASQAYKTFYRKQDSGDDEYYLVDHSTFTYLVLPETGFVDFFKRDDSPEKIADAMACFIDAAS</sequence>
<dbReference type="CDD" id="cd02968">
    <property type="entry name" value="SCO"/>
    <property type="match status" value="1"/>
</dbReference>
<dbReference type="InterPro" id="IPR036249">
    <property type="entry name" value="Thioredoxin-like_sf"/>
</dbReference>
<dbReference type="InterPro" id="IPR003782">
    <property type="entry name" value="SCO1/SenC"/>
</dbReference>
<dbReference type="GO" id="GO:0046872">
    <property type="term" value="F:metal ion binding"/>
    <property type="evidence" value="ECO:0007669"/>
    <property type="project" value="UniProtKB-KW"/>
</dbReference>
<name>A0A845LVW1_9RHOB</name>
<dbReference type="RefSeq" id="WP_161350174.1">
    <property type="nucleotide sequence ID" value="NZ_WTUX01000006.1"/>
</dbReference>
<evidence type="ECO:0000256" key="1">
    <source>
        <dbReference type="ARBA" id="ARBA00010996"/>
    </source>
</evidence>
<dbReference type="Pfam" id="PF02630">
    <property type="entry name" value="SCO1-SenC"/>
    <property type="match status" value="1"/>
</dbReference>
<comment type="similarity">
    <text evidence="1">Belongs to the SCO1/2 family.</text>
</comment>
<comment type="caution">
    <text evidence="5">The sequence shown here is derived from an EMBL/GenBank/DDBJ whole genome shotgun (WGS) entry which is preliminary data.</text>
</comment>
<keyword evidence="3" id="KW-0479">Metal-binding</keyword>
<evidence type="ECO:0000256" key="2">
    <source>
        <dbReference type="ARBA" id="ARBA00023008"/>
    </source>
</evidence>
<feature type="binding site" evidence="3">
    <location>
        <position position="168"/>
    </location>
    <ligand>
        <name>Cu cation</name>
        <dbReference type="ChEBI" id="CHEBI:23378"/>
    </ligand>
</feature>
<dbReference type="PANTHER" id="PTHR12151">
    <property type="entry name" value="ELECTRON TRANSPORT PROTIN SCO1/SENC FAMILY MEMBER"/>
    <property type="match status" value="1"/>
</dbReference>
<feature type="disulfide bond" description="Redox-active" evidence="4">
    <location>
        <begin position="79"/>
        <end position="83"/>
    </location>
</feature>
<accession>A0A845LVW1</accession>
<protein>
    <submittedName>
        <fullName evidence="5">SCO family protein</fullName>
    </submittedName>
</protein>